<comment type="pathway">
    <text evidence="2">Cell wall biogenesis; peptidoglycan biosynthesis.</text>
</comment>
<feature type="transmembrane region" description="Helical" evidence="22">
    <location>
        <begin position="121"/>
        <end position="141"/>
    </location>
</feature>
<feature type="transmembrane region" description="Helical" evidence="22">
    <location>
        <begin position="315"/>
        <end position="336"/>
    </location>
</feature>
<evidence type="ECO:0000256" key="4">
    <source>
        <dbReference type="ARBA" id="ARBA00022618"/>
    </source>
</evidence>
<proteinExistence type="inferred from homology"/>
<dbReference type="GO" id="GO:0015648">
    <property type="term" value="F:lipid-linked peptidoglycan transporter activity"/>
    <property type="evidence" value="ECO:0007669"/>
    <property type="project" value="TreeGrafter"/>
</dbReference>
<accession>R4YXG2</accession>
<feature type="transmembrane region" description="Helical" evidence="22">
    <location>
        <begin position="176"/>
        <end position="193"/>
    </location>
</feature>
<keyword evidence="8" id="KW-0133">Cell shape</keyword>
<comment type="function">
    <text evidence="21">Peptidoglycan polymerase that is essential for cell division.</text>
</comment>
<feature type="transmembrane region" description="Helical" evidence="22">
    <location>
        <begin position="53"/>
        <end position="70"/>
    </location>
</feature>
<keyword evidence="24" id="KW-1185">Reference proteome</keyword>
<dbReference type="InterPro" id="IPR001182">
    <property type="entry name" value="FtsW/RodA"/>
</dbReference>
<dbReference type="NCBIfam" id="TIGR02614">
    <property type="entry name" value="ftsW"/>
    <property type="match status" value="1"/>
</dbReference>
<evidence type="ECO:0000256" key="16">
    <source>
        <dbReference type="ARBA" id="ARBA00038053"/>
    </source>
</evidence>
<evidence type="ECO:0000256" key="5">
    <source>
        <dbReference type="ARBA" id="ARBA00022676"/>
    </source>
</evidence>
<dbReference type="HOGENOM" id="CLU_029243_0_1_11"/>
<evidence type="ECO:0000256" key="21">
    <source>
        <dbReference type="ARBA" id="ARBA00049966"/>
    </source>
</evidence>
<dbReference type="eggNOG" id="COG0772">
    <property type="taxonomic scope" value="Bacteria"/>
</dbReference>
<dbReference type="AlphaFoldDB" id="R4YXG2"/>
<evidence type="ECO:0000256" key="10">
    <source>
        <dbReference type="ARBA" id="ARBA00022989"/>
    </source>
</evidence>
<evidence type="ECO:0000256" key="20">
    <source>
        <dbReference type="ARBA" id="ARBA00049902"/>
    </source>
</evidence>
<dbReference type="InterPro" id="IPR013437">
    <property type="entry name" value="FtsW"/>
</dbReference>
<evidence type="ECO:0000313" key="23">
    <source>
        <dbReference type="EMBL" id="CCM62845.1"/>
    </source>
</evidence>
<dbReference type="GO" id="GO:0008955">
    <property type="term" value="F:peptidoglycan glycosyltransferase activity"/>
    <property type="evidence" value="ECO:0007669"/>
    <property type="project" value="UniProtKB-EC"/>
</dbReference>
<evidence type="ECO:0000256" key="14">
    <source>
        <dbReference type="ARBA" id="ARBA00032370"/>
    </source>
</evidence>
<feature type="transmembrane region" description="Helical" evidence="22">
    <location>
        <begin position="82"/>
        <end position="101"/>
    </location>
</feature>
<evidence type="ECO:0000256" key="17">
    <source>
        <dbReference type="ARBA" id="ARBA00041185"/>
    </source>
</evidence>
<evidence type="ECO:0000256" key="18">
    <source>
        <dbReference type="ARBA" id="ARBA00041418"/>
    </source>
</evidence>
<dbReference type="GO" id="GO:0005886">
    <property type="term" value="C:plasma membrane"/>
    <property type="evidence" value="ECO:0007669"/>
    <property type="project" value="UniProtKB-SubCell"/>
</dbReference>
<evidence type="ECO:0000256" key="13">
    <source>
        <dbReference type="ARBA" id="ARBA00023316"/>
    </source>
</evidence>
<keyword evidence="11 22" id="KW-0472">Membrane</keyword>
<evidence type="ECO:0000256" key="8">
    <source>
        <dbReference type="ARBA" id="ARBA00022960"/>
    </source>
</evidence>
<evidence type="ECO:0000256" key="2">
    <source>
        <dbReference type="ARBA" id="ARBA00004752"/>
    </source>
</evidence>
<feature type="transmembrane region" description="Helical" evidence="22">
    <location>
        <begin position="282"/>
        <end position="303"/>
    </location>
</feature>
<dbReference type="Proteomes" id="UP000018291">
    <property type="component" value="Unassembled WGS sequence"/>
</dbReference>
<dbReference type="PANTHER" id="PTHR30474">
    <property type="entry name" value="CELL CYCLE PROTEIN"/>
    <property type="match status" value="1"/>
</dbReference>
<feature type="transmembrane region" description="Helical" evidence="22">
    <location>
        <begin position="348"/>
        <end position="370"/>
    </location>
</feature>
<comment type="similarity">
    <text evidence="16">Belongs to the SEDS family. FtsW subfamily.</text>
</comment>
<keyword evidence="6" id="KW-0808">Transferase</keyword>
<keyword evidence="3" id="KW-1003">Cell membrane</keyword>
<keyword evidence="12" id="KW-0131">Cell cycle</keyword>
<dbReference type="GO" id="GO:0032153">
    <property type="term" value="C:cell division site"/>
    <property type="evidence" value="ECO:0007669"/>
    <property type="project" value="TreeGrafter"/>
</dbReference>
<dbReference type="PANTHER" id="PTHR30474:SF2">
    <property type="entry name" value="PEPTIDOGLYCAN GLYCOSYLTRANSFERASE FTSW-RELATED"/>
    <property type="match status" value="1"/>
</dbReference>
<name>R4YXG2_9ACTN</name>
<dbReference type="STRING" id="1229780.BN381_140010"/>
<comment type="catalytic activity">
    <reaction evidence="20">
        <text>[GlcNAc-(1-&gt;4)-Mur2Ac(oyl-L-Ala-gamma-D-Glu-L-Lys-D-Ala-D-Ala)](n)-di-trans,octa-cis-undecaprenyl diphosphate + beta-D-GlcNAc-(1-&gt;4)-Mur2Ac(oyl-L-Ala-gamma-D-Glu-L-Lys-D-Ala-D-Ala)-di-trans,octa-cis-undecaprenyl diphosphate = [GlcNAc-(1-&gt;4)-Mur2Ac(oyl-L-Ala-gamma-D-Glu-L-Lys-D-Ala-D-Ala)](n+1)-di-trans,octa-cis-undecaprenyl diphosphate + di-trans,octa-cis-undecaprenyl diphosphate + H(+)</text>
        <dbReference type="Rhea" id="RHEA:23708"/>
        <dbReference type="Rhea" id="RHEA-COMP:9602"/>
        <dbReference type="Rhea" id="RHEA-COMP:9603"/>
        <dbReference type="ChEBI" id="CHEBI:15378"/>
        <dbReference type="ChEBI" id="CHEBI:58405"/>
        <dbReference type="ChEBI" id="CHEBI:60033"/>
        <dbReference type="ChEBI" id="CHEBI:78435"/>
        <dbReference type="EC" id="2.4.99.28"/>
    </reaction>
</comment>
<comment type="caution">
    <text evidence="23">The sequence shown here is derived from an EMBL/GenBank/DDBJ whole genome shotgun (WGS) entry which is preliminary data.</text>
</comment>
<sequence length="385" mass="40552">MRRPHLPGSANPMTPTAMLLVALVAGLCGMGLVMVLSASAVKSLDIGGSPYRFFTRQAMFVGLGAVAMWVMSRFDHRRLRDLATPLLATSFGLLFLVAIPGNPLAVTVNGSRRWLGIGFLQFQPSELAKIALIVFAADLLAGRRDQMGDPVRTVRPVMVVLAGFAAFVMLQPDLGTTVLLAVLAFAILGVAGATPISLATYALPATAVGAAASMWGYRRARMLAFLDPWQHPTTSGYQTLQAQVSLASGGWFGSGIGTSRAKYGFLPEAHTDFVYAIIGEEFGLFGALAVQALYLLFFTAGLRVARSAQDRFSKLVATGISTWIGVQAFVNLGVATGALPNKGITLPFLSYGGSSIIITMAAAGILVNIARSQGTPARRPARSSG</sequence>
<dbReference type="GO" id="GO:0009252">
    <property type="term" value="P:peptidoglycan biosynthetic process"/>
    <property type="evidence" value="ECO:0007669"/>
    <property type="project" value="UniProtKB-KW"/>
</dbReference>
<gene>
    <name evidence="23" type="ORF">BN381_140010</name>
</gene>
<evidence type="ECO:0000256" key="22">
    <source>
        <dbReference type="SAM" id="Phobius"/>
    </source>
</evidence>
<organism evidence="23 24">
    <name type="scientific">Candidatus Neomicrothrix parvicella RN1</name>
    <dbReference type="NCBI Taxonomy" id="1229780"/>
    <lineage>
        <taxon>Bacteria</taxon>
        <taxon>Bacillati</taxon>
        <taxon>Actinomycetota</taxon>
        <taxon>Acidimicrobiia</taxon>
        <taxon>Acidimicrobiales</taxon>
        <taxon>Microthrixaceae</taxon>
        <taxon>Candidatus Neomicrothrix</taxon>
    </lineage>
</organism>
<protein>
    <recommendedName>
        <fullName evidence="17">Probable peptidoglycan glycosyltransferase FtsW</fullName>
        <ecNumber evidence="19">2.4.99.28</ecNumber>
    </recommendedName>
    <alternativeName>
        <fullName evidence="18">Cell division protein FtsW</fullName>
    </alternativeName>
    <alternativeName>
        <fullName evidence="15">Cell wall polymerase</fullName>
    </alternativeName>
    <alternativeName>
        <fullName evidence="14">Peptidoglycan polymerase</fullName>
    </alternativeName>
</protein>
<reference evidence="23 24" key="1">
    <citation type="journal article" date="2013" name="ISME J.">
        <title>Metabolic model for the filamentous 'Candidatus Microthrix parvicella' based on genomic and metagenomic analyses.</title>
        <authorList>
            <person name="Jon McIlroy S."/>
            <person name="Kristiansen R."/>
            <person name="Albertsen M."/>
            <person name="Michael Karst S."/>
            <person name="Rossetti S."/>
            <person name="Lund Nielsen J."/>
            <person name="Tandoi V."/>
            <person name="James Seviour R."/>
            <person name="Nielsen P.H."/>
        </authorList>
    </citation>
    <scope>NUCLEOTIDE SEQUENCE [LARGE SCALE GENOMIC DNA]</scope>
    <source>
        <strain evidence="23 24">RN1</strain>
    </source>
</reference>
<dbReference type="Pfam" id="PF01098">
    <property type="entry name" value="FTSW_RODA_SPOVE"/>
    <property type="match status" value="1"/>
</dbReference>
<evidence type="ECO:0000313" key="24">
    <source>
        <dbReference type="Proteomes" id="UP000018291"/>
    </source>
</evidence>
<dbReference type="GO" id="GO:0051301">
    <property type="term" value="P:cell division"/>
    <property type="evidence" value="ECO:0007669"/>
    <property type="project" value="UniProtKB-KW"/>
</dbReference>
<dbReference type="GO" id="GO:0008360">
    <property type="term" value="P:regulation of cell shape"/>
    <property type="evidence" value="ECO:0007669"/>
    <property type="project" value="UniProtKB-KW"/>
</dbReference>
<evidence type="ECO:0000256" key="6">
    <source>
        <dbReference type="ARBA" id="ARBA00022679"/>
    </source>
</evidence>
<keyword evidence="4" id="KW-0132">Cell division</keyword>
<keyword evidence="7 22" id="KW-0812">Transmembrane</keyword>
<evidence type="ECO:0000256" key="11">
    <source>
        <dbReference type="ARBA" id="ARBA00023136"/>
    </source>
</evidence>
<keyword evidence="13" id="KW-0961">Cell wall biogenesis/degradation</keyword>
<keyword evidence="10 22" id="KW-1133">Transmembrane helix</keyword>
<evidence type="ECO:0000256" key="12">
    <source>
        <dbReference type="ARBA" id="ARBA00023306"/>
    </source>
</evidence>
<dbReference type="EC" id="2.4.99.28" evidence="19"/>
<evidence type="ECO:0000256" key="9">
    <source>
        <dbReference type="ARBA" id="ARBA00022984"/>
    </source>
</evidence>
<evidence type="ECO:0000256" key="1">
    <source>
        <dbReference type="ARBA" id="ARBA00004651"/>
    </source>
</evidence>
<evidence type="ECO:0000256" key="3">
    <source>
        <dbReference type="ARBA" id="ARBA00022475"/>
    </source>
</evidence>
<feature type="transmembrane region" description="Helical" evidence="22">
    <location>
        <begin position="153"/>
        <end position="170"/>
    </location>
</feature>
<evidence type="ECO:0000256" key="7">
    <source>
        <dbReference type="ARBA" id="ARBA00022692"/>
    </source>
</evidence>
<evidence type="ECO:0000256" key="15">
    <source>
        <dbReference type="ARBA" id="ARBA00033270"/>
    </source>
</evidence>
<evidence type="ECO:0000256" key="19">
    <source>
        <dbReference type="ARBA" id="ARBA00044770"/>
    </source>
</evidence>
<keyword evidence="5" id="KW-0328">Glycosyltransferase</keyword>
<dbReference type="GO" id="GO:0071555">
    <property type="term" value="P:cell wall organization"/>
    <property type="evidence" value="ECO:0007669"/>
    <property type="project" value="UniProtKB-KW"/>
</dbReference>
<comment type="subcellular location">
    <subcellularLocation>
        <location evidence="1">Cell membrane</location>
        <topology evidence="1">Multi-pass membrane protein</topology>
    </subcellularLocation>
</comment>
<keyword evidence="9" id="KW-0573">Peptidoglycan synthesis</keyword>
<dbReference type="EMBL" id="CANL01000006">
    <property type="protein sequence ID" value="CCM62845.1"/>
    <property type="molecule type" value="Genomic_DNA"/>
</dbReference>